<evidence type="ECO:0000313" key="1">
    <source>
        <dbReference type="EMBL" id="QCK17039.1"/>
    </source>
</evidence>
<keyword evidence="2" id="KW-1185">Reference proteome</keyword>
<gene>
    <name evidence="1" type="ORF">DCC35_08735</name>
</gene>
<dbReference type="AlphaFoldDB" id="A0A4D7JMI2"/>
<dbReference type="EMBL" id="CP028923">
    <property type="protein sequence ID" value="QCK17039.1"/>
    <property type="molecule type" value="Genomic_DNA"/>
</dbReference>
<protein>
    <submittedName>
        <fullName evidence="1">Uncharacterized protein</fullName>
    </submittedName>
</protein>
<dbReference type="InterPro" id="IPR025667">
    <property type="entry name" value="SprB_repeat"/>
</dbReference>
<proteinExistence type="predicted"/>
<dbReference type="Proteomes" id="UP000298616">
    <property type="component" value="Chromosome"/>
</dbReference>
<sequence>MSKRNHITKNLFLVLFFIISGYTINAQIIITAVSTDVSCNGADDGTVEITIQNGTPDYTLFLFDADAFPGGFYKQYLVFHRILIHLPIWRPEIIRYLCVIIMVQDLQ</sequence>
<evidence type="ECO:0000313" key="2">
    <source>
        <dbReference type="Proteomes" id="UP000298616"/>
    </source>
</evidence>
<dbReference type="RefSeq" id="WP_137090406.1">
    <property type="nucleotide sequence ID" value="NZ_CP028923.1"/>
</dbReference>
<name>A0A4D7JMI2_9BACT</name>
<organism evidence="1 2">
    <name type="scientific">Mangrovivirga cuniculi</name>
    <dbReference type="NCBI Taxonomy" id="2715131"/>
    <lineage>
        <taxon>Bacteria</taxon>
        <taxon>Pseudomonadati</taxon>
        <taxon>Bacteroidota</taxon>
        <taxon>Cytophagia</taxon>
        <taxon>Cytophagales</taxon>
        <taxon>Mangrovivirgaceae</taxon>
        <taxon>Mangrovivirga</taxon>
    </lineage>
</organism>
<reference evidence="1 2" key="1">
    <citation type="submission" date="2018-04" db="EMBL/GenBank/DDBJ databases">
        <title>Complete genome uncultured novel isolate.</title>
        <authorList>
            <person name="Merlino G."/>
        </authorList>
    </citation>
    <scope>NUCLEOTIDE SEQUENCE [LARGE SCALE GENOMIC DNA]</scope>
    <source>
        <strain evidence="2">R1DC9</strain>
    </source>
</reference>
<accession>A0A4D7JMI2</accession>
<dbReference type="KEGG" id="fpf:DCC35_08735"/>
<dbReference type="Pfam" id="PF13573">
    <property type="entry name" value="SprB"/>
    <property type="match status" value="1"/>
</dbReference>